<dbReference type="SUPFAM" id="SSF56112">
    <property type="entry name" value="Protein kinase-like (PK-like)"/>
    <property type="match status" value="1"/>
</dbReference>
<protein>
    <submittedName>
        <fullName evidence="23">Cysteine-rich receptor-like protein kinase 25</fullName>
    </submittedName>
</protein>
<evidence type="ECO:0000313" key="24">
    <source>
        <dbReference type="Proteomes" id="UP000075243"/>
    </source>
</evidence>
<evidence type="ECO:0000256" key="12">
    <source>
        <dbReference type="ARBA" id="ARBA00022840"/>
    </source>
</evidence>
<keyword evidence="6" id="KW-0808">Transferase</keyword>
<dbReference type="FunFam" id="3.30.430.20:FF:000013">
    <property type="entry name" value="Cysteine-rich RLK (RECEPTOR-like protein kinase) 23"/>
    <property type="match status" value="1"/>
</dbReference>
<dbReference type="PANTHER" id="PTHR27002">
    <property type="entry name" value="RECEPTOR-LIKE SERINE/THREONINE-PROTEIN KINASE SD1-8"/>
    <property type="match status" value="1"/>
</dbReference>
<reference evidence="23" key="1">
    <citation type="journal article" date="2012" name="Nat. Biotechnol.">
        <title>Draft genome sequence of pigeonpea (Cajanus cajan), an orphan legume crop of resource-poor farmers.</title>
        <authorList>
            <person name="Varshney R.K."/>
            <person name="Chen W."/>
            <person name="Li Y."/>
            <person name="Bharti A.K."/>
            <person name="Saxena R.K."/>
            <person name="Schlueter J.A."/>
            <person name="Donoghue M.T."/>
            <person name="Azam S."/>
            <person name="Fan G."/>
            <person name="Whaley A.M."/>
            <person name="Farmer A.D."/>
            <person name="Sheridan J."/>
            <person name="Iwata A."/>
            <person name="Tuteja R."/>
            <person name="Penmetsa R.V."/>
            <person name="Wu W."/>
            <person name="Upadhyaya H.D."/>
            <person name="Yang S.P."/>
            <person name="Shah T."/>
            <person name="Saxena K.B."/>
            <person name="Michael T."/>
            <person name="McCombie W.R."/>
            <person name="Yang B."/>
            <person name="Zhang G."/>
            <person name="Yang H."/>
            <person name="Wang J."/>
            <person name="Spillane C."/>
            <person name="Cook D.R."/>
            <person name="May G.D."/>
            <person name="Xu X."/>
            <person name="Jackson S.A."/>
        </authorList>
    </citation>
    <scope>NUCLEOTIDE SEQUENCE [LARGE SCALE GENOMIC DNA]</scope>
</reference>
<dbReference type="PROSITE" id="PS00108">
    <property type="entry name" value="PROTEIN_KINASE_ST"/>
    <property type="match status" value="1"/>
</dbReference>
<keyword evidence="5" id="KW-0723">Serine/threonine-protein kinase</keyword>
<dbReference type="InterPro" id="IPR011009">
    <property type="entry name" value="Kinase-like_dom_sf"/>
</dbReference>
<proteinExistence type="inferred from homology"/>
<comment type="similarity">
    <text evidence="3">In the C-terminal section; belongs to the protein kinase superfamily. Ser/Thr protein kinase family.</text>
</comment>
<dbReference type="GO" id="GO:0042742">
    <property type="term" value="P:defense response to bacterium"/>
    <property type="evidence" value="ECO:0007669"/>
    <property type="project" value="TreeGrafter"/>
</dbReference>
<dbReference type="Pfam" id="PF07714">
    <property type="entry name" value="PK_Tyr_Ser-Thr"/>
    <property type="match status" value="1"/>
</dbReference>
<dbReference type="FunFam" id="3.30.200.20:FF:000727">
    <property type="entry name" value="Cysteine-rich RLK (RECEPTOR-like protein kinase) 23"/>
    <property type="match status" value="1"/>
</dbReference>
<dbReference type="GO" id="GO:0005524">
    <property type="term" value="F:ATP binding"/>
    <property type="evidence" value="ECO:0007669"/>
    <property type="project" value="UniProtKB-UniRule"/>
</dbReference>
<evidence type="ECO:0000256" key="16">
    <source>
        <dbReference type="ARBA" id="ARBA00023180"/>
    </source>
</evidence>
<keyword evidence="12 19" id="KW-0067">ATP-binding</keyword>
<comment type="catalytic activity">
    <reaction evidence="17">
        <text>L-seryl-[protein] + ATP = O-phospho-L-seryl-[protein] + ADP + H(+)</text>
        <dbReference type="Rhea" id="RHEA:17989"/>
        <dbReference type="Rhea" id="RHEA-COMP:9863"/>
        <dbReference type="Rhea" id="RHEA-COMP:11604"/>
        <dbReference type="ChEBI" id="CHEBI:15378"/>
        <dbReference type="ChEBI" id="CHEBI:29999"/>
        <dbReference type="ChEBI" id="CHEBI:30616"/>
        <dbReference type="ChEBI" id="CHEBI:83421"/>
        <dbReference type="ChEBI" id="CHEBI:456216"/>
    </reaction>
</comment>
<keyword evidence="7 20" id="KW-0812">Transmembrane</keyword>
<evidence type="ECO:0000256" key="7">
    <source>
        <dbReference type="ARBA" id="ARBA00022692"/>
    </source>
</evidence>
<feature type="domain" description="Protein kinase" evidence="21">
    <location>
        <begin position="410"/>
        <end position="647"/>
    </location>
</feature>
<dbReference type="InterPro" id="IPR002902">
    <property type="entry name" value="GNK2"/>
</dbReference>
<dbReference type="FunFam" id="1.10.510.10:FF:000240">
    <property type="entry name" value="Lectin-domain containing receptor kinase A4.3"/>
    <property type="match status" value="1"/>
</dbReference>
<dbReference type="PROSITE" id="PS00107">
    <property type="entry name" value="PROTEIN_KINASE_ATP"/>
    <property type="match status" value="1"/>
</dbReference>
<dbReference type="EMBL" id="KQ484073">
    <property type="protein sequence ID" value="KYP37745.1"/>
    <property type="molecule type" value="Genomic_DNA"/>
</dbReference>
<evidence type="ECO:0000256" key="10">
    <source>
        <dbReference type="ARBA" id="ARBA00022741"/>
    </source>
</evidence>
<dbReference type="FunFam" id="3.30.430.20:FF:000012">
    <property type="entry name" value="Cysteine-rich receptor-like protein kinase 25"/>
    <property type="match status" value="1"/>
</dbReference>
<keyword evidence="4" id="KW-1003">Cell membrane</keyword>
<keyword evidence="16" id="KW-0325">Glycoprotein</keyword>
<evidence type="ECO:0000256" key="9">
    <source>
        <dbReference type="ARBA" id="ARBA00022737"/>
    </source>
</evidence>
<dbReference type="STRING" id="3821.A0A151R5T6"/>
<evidence type="ECO:0000256" key="17">
    <source>
        <dbReference type="ARBA" id="ARBA00047558"/>
    </source>
</evidence>
<dbReference type="InterPro" id="IPR001245">
    <property type="entry name" value="Ser-Thr/Tyr_kinase_cat_dom"/>
</dbReference>
<keyword evidence="11 23" id="KW-0418">Kinase</keyword>
<evidence type="ECO:0000256" key="18">
    <source>
        <dbReference type="ARBA" id="ARBA00047951"/>
    </source>
</evidence>
<feature type="domain" description="Gnk2-homologous" evidence="22">
    <location>
        <begin position="112"/>
        <end position="212"/>
    </location>
</feature>
<dbReference type="InterPro" id="IPR038408">
    <property type="entry name" value="GNK2_sf"/>
</dbReference>
<dbReference type="PROSITE" id="PS51473">
    <property type="entry name" value="GNK2"/>
    <property type="match status" value="3"/>
</dbReference>
<sequence length="647" mass="72627">MRLVFDNLNKTAHEAARGNSNKKYATLQTDISKSQSLYCQAQCTPDLSPYDCRRCLSLAIGELPRQGSLGIVLYPSCNVRYGVNPFYRSSIPTPVPVPASKFPNADQQFSEDPTYLYHNCTTNATADSTYKRHLNTLLFYLSSNATDGNKFSKNNVEDSVYGLFMCRGDLPSRLCQQCVLNATHQISASCNSSEEAIIWYSHCMLRYSYQNFFYQVEETPAFQMLNVTTISNPIPGQESFTFTLSNTLADLANAASDSSERYVIKSSKLNDVQTLYTLGQCTQDLPTDDCGNCLEDIIGKIPWSHLGSIGGRVLCPSCNLRFESFQFYGIGDEAQSPRPGNLSPSVHKEKRKSGSRAMILIIVLTTISAVLFSFGYYLIKRKVRKIGHESATLEPLQFTLDVIEAATNNFSNDNKIGKGGFGEVYKGVLLDGRQIAVKRLSKSSKQGTIEFKNEVLLIAKLQHRNLVAFIGFCLEQQDKILIYEYVPNKSLDYFLFDSQRSKLLSWHERYNIIGGIARGILYLHEHSRLKVIHRDLKPSNILLDENMIPKISDFGLARIVEINQDQGSTNRIVGTYGYMSPEYAMFGQFSEKSDVFSFGVMVLEIITGKKNLSPCEPYRVVDGLLNYKKEYVVGDLVREEGGIRGCL</sequence>
<evidence type="ECO:0000256" key="6">
    <source>
        <dbReference type="ARBA" id="ARBA00022679"/>
    </source>
</evidence>
<evidence type="ECO:0000256" key="2">
    <source>
        <dbReference type="ARBA" id="ARBA00008536"/>
    </source>
</evidence>
<comment type="subcellular location">
    <subcellularLocation>
        <location evidence="1">Cell membrane</location>
        <topology evidence="1">Single-pass type I membrane protein</topology>
    </subcellularLocation>
</comment>
<evidence type="ECO:0000256" key="11">
    <source>
        <dbReference type="ARBA" id="ARBA00022777"/>
    </source>
</evidence>
<dbReference type="Gene3D" id="3.30.430.20">
    <property type="entry name" value="Gnk2 domain, C-X8-C-X2-C motif"/>
    <property type="match status" value="3"/>
</dbReference>
<evidence type="ECO:0000256" key="13">
    <source>
        <dbReference type="ARBA" id="ARBA00022989"/>
    </source>
</evidence>
<dbReference type="InterPro" id="IPR017441">
    <property type="entry name" value="Protein_kinase_ATP_BS"/>
</dbReference>
<comment type="catalytic activity">
    <reaction evidence="18">
        <text>L-threonyl-[protein] + ATP = O-phospho-L-threonyl-[protein] + ADP + H(+)</text>
        <dbReference type="Rhea" id="RHEA:46608"/>
        <dbReference type="Rhea" id="RHEA-COMP:11060"/>
        <dbReference type="Rhea" id="RHEA-COMP:11605"/>
        <dbReference type="ChEBI" id="CHEBI:15378"/>
        <dbReference type="ChEBI" id="CHEBI:30013"/>
        <dbReference type="ChEBI" id="CHEBI:30616"/>
        <dbReference type="ChEBI" id="CHEBI:61977"/>
        <dbReference type="ChEBI" id="CHEBI:456216"/>
    </reaction>
</comment>
<evidence type="ECO:0000256" key="1">
    <source>
        <dbReference type="ARBA" id="ARBA00004251"/>
    </source>
</evidence>
<feature type="domain" description="Gnk2-homologous" evidence="22">
    <location>
        <begin position="222"/>
        <end position="327"/>
    </location>
</feature>
<dbReference type="CDD" id="cd14066">
    <property type="entry name" value="STKc_IRAK"/>
    <property type="match status" value="1"/>
</dbReference>
<keyword evidence="13 20" id="KW-1133">Transmembrane helix</keyword>
<dbReference type="Proteomes" id="UP000075243">
    <property type="component" value="Unassembled WGS sequence"/>
</dbReference>
<dbReference type="GO" id="GO:0005886">
    <property type="term" value="C:plasma membrane"/>
    <property type="evidence" value="ECO:0007669"/>
    <property type="project" value="UniProtKB-SubCell"/>
</dbReference>
<evidence type="ECO:0000256" key="20">
    <source>
        <dbReference type="SAM" id="Phobius"/>
    </source>
</evidence>
<evidence type="ECO:0000256" key="14">
    <source>
        <dbReference type="ARBA" id="ARBA00023136"/>
    </source>
</evidence>
<comment type="similarity">
    <text evidence="2">In the N-terminal section; belongs to the leguminous lectin family.</text>
</comment>
<dbReference type="SMART" id="SM00220">
    <property type="entry name" value="S_TKc"/>
    <property type="match status" value="1"/>
</dbReference>
<keyword evidence="15 23" id="KW-0675">Receptor</keyword>
<dbReference type="Gene3D" id="1.10.510.10">
    <property type="entry name" value="Transferase(Phosphotransferase) domain 1"/>
    <property type="match status" value="1"/>
</dbReference>
<gene>
    <name evidence="23" type="ORF">KK1_041035</name>
</gene>
<dbReference type="GO" id="GO:0004674">
    <property type="term" value="F:protein serine/threonine kinase activity"/>
    <property type="evidence" value="ECO:0007669"/>
    <property type="project" value="UniProtKB-KW"/>
</dbReference>
<dbReference type="CDD" id="cd23509">
    <property type="entry name" value="Gnk2-like"/>
    <property type="match status" value="3"/>
</dbReference>
<keyword evidence="24" id="KW-1185">Reference proteome</keyword>
<keyword evidence="8" id="KW-0732">Signal</keyword>
<evidence type="ECO:0000259" key="22">
    <source>
        <dbReference type="PROSITE" id="PS51473"/>
    </source>
</evidence>
<dbReference type="Pfam" id="PF01657">
    <property type="entry name" value="Stress-antifung"/>
    <property type="match status" value="3"/>
</dbReference>
<dbReference type="OMA" id="SWHERYN"/>
<name>A0A151R5T6_CAJCA</name>
<evidence type="ECO:0000259" key="21">
    <source>
        <dbReference type="PROSITE" id="PS50011"/>
    </source>
</evidence>
<evidence type="ECO:0000256" key="8">
    <source>
        <dbReference type="ARBA" id="ARBA00022729"/>
    </source>
</evidence>
<dbReference type="Gene3D" id="3.30.200.20">
    <property type="entry name" value="Phosphorylase Kinase, domain 1"/>
    <property type="match status" value="1"/>
</dbReference>
<keyword evidence="14 20" id="KW-0472">Membrane</keyword>
<keyword evidence="10 19" id="KW-0547">Nucleotide-binding</keyword>
<accession>A0A151R5T6</accession>
<evidence type="ECO:0000256" key="15">
    <source>
        <dbReference type="ARBA" id="ARBA00023170"/>
    </source>
</evidence>
<evidence type="ECO:0000256" key="19">
    <source>
        <dbReference type="PROSITE-ProRule" id="PRU10141"/>
    </source>
</evidence>
<feature type="transmembrane region" description="Helical" evidence="20">
    <location>
        <begin position="357"/>
        <end position="379"/>
    </location>
</feature>
<evidence type="ECO:0000256" key="5">
    <source>
        <dbReference type="ARBA" id="ARBA00022527"/>
    </source>
</evidence>
<dbReference type="AlphaFoldDB" id="A0A151R5T6"/>
<dbReference type="InterPro" id="IPR000719">
    <property type="entry name" value="Prot_kinase_dom"/>
</dbReference>
<dbReference type="GO" id="GO:0002229">
    <property type="term" value="P:defense response to oomycetes"/>
    <property type="evidence" value="ECO:0007669"/>
    <property type="project" value="UniProtKB-ARBA"/>
</dbReference>
<evidence type="ECO:0000313" key="23">
    <source>
        <dbReference type="EMBL" id="KYP37745.1"/>
    </source>
</evidence>
<keyword evidence="9" id="KW-0677">Repeat</keyword>
<feature type="domain" description="Gnk2-homologous" evidence="22">
    <location>
        <begin position="1"/>
        <end position="86"/>
    </location>
</feature>
<evidence type="ECO:0000256" key="4">
    <source>
        <dbReference type="ARBA" id="ARBA00022475"/>
    </source>
</evidence>
<dbReference type="InterPro" id="IPR008271">
    <property type="entry name" value="Ser/Thr_kinase_AS"/>
</dbReference>
<feature type="binding site" evidence="19">
    <location>
        <position position="438"/>
    </location>
    <ligand>
        <name>ATP</name>
        <dbReference type="ChEBI" id="CHEBI:30616"/>
    </ligand>
</feature>
<organism evidence="23 24">
    <name type="scientific">Cajanus cajan</name>
    <name type="common">Pigeon pea</name>
    <name type="synonym">Cajanus indicus</name>
    <dbReference type="NCBI Taxonomy" id="3821"/>
    <lineage>
        <taxon>Eukaryota</taxon>
        <taxon>Viridiplantae</taxon>
        <taxon>Streptophyta</taxon>
        <taxon>Embryophyta</taxon>
        <taxon>Tracheophyta</taxon>
        <taxon>Spermatophyta</taxon>
        <taxon>Magnoliopsida</taxon>
        <taxon>eudicotyledons</taxon>
        <taxon>Gunneridae</taxon>
        <taxon>Pentapetalae</taxon>
        <taxon>rosids</taxon>
        <taxon>fabids</taxon>
        <taxon>Fabales</taxon>
        <taxon>Fabaceae</taxon>
        <taxon>Papilionoideae</taxon>
        <taxon>50 kb inversion clade</taxon>
        <taxon>NPAAA clade</taxon>
        <taxon>indigoferoid/millettioid clade</taxon>
        <taxon>Phaseoleae</taxon>
        <taxon>Cajanus</taxon>
    </lineage>
</organism>
<dbReference type="PROSITE" id="PS50011">
    <property type="entry name" value="PROTEIN_KINASE_DOM"/>
    <property type="match status" value="1"/>
</dbReference>
<dbReference type="Gramene" id="C.cajan_39803.t">
    <property type="protein sequence ID" value="C.cajan_39803.t"/>
    <property type="gene ID" value="C.cajan_39803"/>
</dbReference>
<evidence type="ECO:0000256" key="3">
    <source>
        <dbReference type="ARBA" id="ARBA00010217"/>
    </source>
</evidence>
<dbReference type="PANTHER" id="PTHR27002:SF402">
    <property type="entry name" value="CYSTEINE-RICH RECEPTOR-KINASE-LIKE PROTEIN"/>
    <property type="match status" value="1"/>
</dbReference>